<evidence type="ECO:0000313" key="4">
    <source>
        <dbReference type="Proteomes" id="UP001140091"/>
    </source>
</evidence>
<dbReference type="PANTHER" id="PTHR31138">
    <property type="entry name" value="CHROMOSOME 19, WHOLE GENOME SHOTGUN SEQUENCE"/>
    <property type="match status" value="1"/>
</dbReference>
<feature type="compositionally biased region" description="Basic and acidic residues" evidence="1">
    <location>
        <begin position="1164"/>
        <end position="1174"/>
    </location>
</feature>
<feature type="compositionally biased region" description="Gly residues" evidence="1">
    <location>
        <begin position="657"/>
        <end position="667"/>
    </location>
</feature>
<gene>
    <name evidence="3" type="ORF">H1R20_g525</name>
</gene>
<feature type="compositionally biased region" description="Polar residues" evidence="1">
    <location>
        <begin position="636"/>
        <end position="655"/>
    </location>
</feature>
<feature type="compositionally biased region" description="Basic and acidic residues" evidence="1">
    <location>
        <begin position="716"/>
        <end position="738"/>
    </location>
</feature>
<feature type="compositionally biased region" description="Acidic residues" evidence="1">
    <location>
        <begin position="25"/>
        <end position="34"/>
    </location>
</feature>
<comment type="caution">
    <text evidence="3">The sequence shown here is derived from an EMBL/GenBank/DDBJ whole genome shotgun (WGS) entry which is preliminary data.</text>
</comment>
<proteinExistence type="predicted"/>
<feature type="region of interest" description="Disordered" evidence="1">
    <location>
        <begin position="1531"/>
        <end position="1550"/>
    </location>
</feature>
<evidence type="ECO:0000256" key="1">
    <source>
        <dbReference type="SAM" id="MobiDB-lite"/>
    </source>
</evidence>
<evidence type="ECO:0000259" key="2">
    <source>
        <dbReference type="Pfam" id="PF19343"/>
    </source>
</evidence>
<feature type="compositionally biased region" description="Basic residues" evidence="1">
    <location>
        <begin position="74"/>
        <end position="84"/>
    </location>
</feature>
<dbReference type="PANTHER" id="PTHR31138:SF1">
    <property type="entry name" value="PDZ DOMAIN-CONTAINING PROTEIN"/>
    <property type="match status" value="1"/>
</dbReference>
<feature type="region of interest" description="Disordered" evidence="1">
    <location>
        <begin position="1017"/>
        <end position="1041"/>
    </location>
</feature>
<evidence type="ECO:0000313" key="3">
    <source>
        <dbReference type="EMBL" id="KAJ2936574.1"/>
    </source>
</evidence>
<feature type="compositionally biased region" description="Basic residues" evidence="1">
    <location>
        <begin position="668"/>
        <end position="678"/>
    </location>
</feature>
<feature type="region of interest" description="Disordered" evidence="1">
    <location>
        <begin position="1382"/>
        <end position="1407"/>
    </location>
</feature>
<feature type="region of interest" description="Disordered" evidence="1">
    <location>
        <begin position="600"/>
        <end position="739"/>
    </location>
</feature>
<dbReference type="Proteomes" id="UP001140091">
    <property type="component" value="Unassembled WGS sequence"/>
</dbReference>
<sequence length="1550" mass="168769">MDTIRNCFGGGRNRAPLLPVHDADADSNDTESDNDPLLPKRSGGSSGGGSSRWLSHPGSGVEYAATREPPPSRFNRKCGGRRGSGRVAEISSSESNGEGPHINANQSGSNARGGHINRNGGGNPYKHVDEKTVIDKLVDMFAALSKGKLPTRDQFTRMLQVLLSSDVLRSSPTTMAVAGIYGTGPSSRRGQKVIEDARNLVQAMLQFTMEKNDDNKFQDLICNLQFVEVPSEVPSVPRPPKPKVNVKVDVSGAAESSKGALHKGEQGVEEVKDQKELSNDLAILSHALRTLLTSLLTSSVFRFLLADILEIFRDVIAHGATDIEAAAISVEHAAESVEEKVEGVDTKQLVDEVFDGMKGRKGKGVEGSEPEMRDTTKGVMKKVSEGVKGLGEKAGEKMDEWREVGKDAKDTMKRDFVERMQQVLIQVQSDAASQNALRAVLILVRKYADRISELGETVVETAEEVIGDVEDAALKGVPSASIHLEFQPESANRKGTEGRANGDGAAARPITTTDYVGPYPPPKNLYPPVPGGFKGGKEVGGDEPFKKVLLDLKAILERVGQNRSLDSLLVKFGNVVKDLDRLPVDIGKVVEDEAAKSLAEKQFDQDLEKAGDPGRKEDDMKGKSNASEEQGLEETFTPSPSNASIETIRPSTSNRGAGAGEGTGAGGKRGKKKKKGKYSKAGSASVDVEAIPVSIEVPGESEAPQAEVEEESDSGEDVRRGGRDAPQESTRAEEDKLSQGRQPNVIRVYFARLGRYLDRALEDPAWVTSKRGQGEMEKLFEDGVELVNVVGEVVTEATSESMVDALSAKAGRTEKEKEKGLKDETVELRRRFRTHAKEFLDELGTYVDAVERDRSTMKLVHAFEDLSSSVADLFSGGPSSTPSTTSRKKRHATMLPRRILSTSIQWTEWLAWGLPKLMRVLGPLLVSHSHLIPIPSLEVKSESGGWEAGLYALFVKGNVMRDSRNVSIARKLWDERRLLVDDDGIPPKGGIESTLVPDEVVVREWTEVRVDMAEYNESQLGSKHHPPPVQSQLPEPRVETTSRVKIHIDGVRAKIEGLGYYFRYGGEDSWFGYEDEGVLNVDVGMGRGGKHGGFGCDVEIEINTGADRGRPDSRSNSTVQRRSRSPSPEVPLVGEGVEGEGELASVPGILVQDTDVDVESQTKVSDDLTVGREGGEEDEDSDEPANIDIQHALAPKDGSSAIGEERTRFAALSTSTPFTALSDQVNAEADSVDLDPLFQVVDVKVHLSGVDVQLEQSRHWILNKLFIQPLAGPTVSELVKYSLHQKAKDLLENLAVGLRRVSVDAEAHKQARKEEKRRRRAKDRREWVDKVVREGWYNEEELRQLVQMIEAAEDDDDEDTFVGFLGDWLSAIIQSGPRILDGKRSAATGEDDEPESGVKTHSSVEATKRGIIYHQTTSLASPTKETPKTPLMVLNKRTGDLEAVPSPSASQNKEDQQQEREEGTSDLTVAVGVVGAQLFSDRPVPYYGARNDQVDDLRPEGQKLLDEVRGAAVDVASEAIGTSVKASTRWTQKTKDEEGGGGWYSGAFDL</sequence>
<feature type="region of interest" description="Disordered" evidence="1">
    <location>
        <begin position="486"/>
        <end position="538"/>
    </location>
</feature>
<organism evidence="3 4">
    <name type="scientific">Candolleomyces eurysporus</name>
    <dbReference type="NCBI Taxonomy" id="2828524"/>
    <lineage>
        <taxon>Eukaryota</taxon>
        <taxon>Fungi</taxon>
        <taxon>Dikarya</taxon>
        <taxon>Basidiomycota</taxon>
        <taxon>Agaricomycotina</taxon>
        <taxon>Agaricomycetes</taxon>
        <taxon>Agaricomycetidae</taxon>
        <taxon>Agaricales</taxon>
        <taxon>Agaricineae</taxon>
        <taxon>Psathyrellaceae</taxon>
        <taxon>Candolleomyces</taxon>
    </lineage>
</organism>
<feature type="domain" description="HAM1-like N-terminal" evidence="2">
    <location>
        <begin position="137"/>
        <end position="343"/>
    </location>
</feature>
<protein>
    <recommendedName>
        <fullName evidence="2">HAM1-like N-terminal domain-containing protein</fullName>
    </recommendedName>
</protein>
<keyword evidence="4" id="KW-1185">Reference proteome</keyword>
<dbReference type="OrthoDB" id="5407957at2759"/>
<reference evidence="3" key="1">
    <citation type="submission" date="2022-06" db="EMBL/GenBank/DDBJ databases">
        <title>Genome Sequence of Candolleomyces eurysporus.</title>
        <authorList>
            <person name="Buettner E."/>
        </authorList>
    </citation>
    <scope>NUCLEOTIDE SEQUENCE</scope>
    <source>
        <strain evidence="3">VTCC 930004</strain>
    </source>
</reference>
<accession>A0A9W8JM40</accession>
<name>A0A9W8JM40_9AGAR</name>
<feature type="compositionally biased region" description="Basic and acidic residues" evidence="1">
    <location>
        <begin position="1452"/>
        <end position="1463"/>
    </location>
</feature>
<feature type="compositionally biased region" description="Pro residues" evidence="1">
    <location>
        <begin position="518"/>
        <end position="530"/>
    </location>
</feature>
<feature type="non-terminal residue" evidence="3">
    <location>
        <position position="1"/>
    </location>
</feature>
<feature type="region of interest" description="Disordered" evidence="1">
    <location>
        <begin position="1441"/>
        <end position="1465"/>
    </location>
</feature>
<feature type="compositionally biased region" description="Acidic residues" evidence="1">
    <location>
        <begin position="1175"/>
        <end position="1185"/>
    </location>
</feature>
<dbReference type="EMBL" id="JANBPK010000039">
    <property type="protein sequence ID" value="KAJ2936574.1"/>
    <property type="molecule type" value="Genomic_DNA"/>
</dbReference>
<dbReference type="InterPro" id="IPR045967">
    <property type="entry name" value="HAM1-like_N"/>
</dbReference>
<feature type="region of interest" description="Disordered" evidence="1">
    <location>
        <begin position="1103"/>
        <end position="1185"/>
    </location>
</feature>
<feature type="region of interest" description="Disordered" evidence="1">
    <location>
        <begin position="1"/>
        <end position="127"/>
    </location>
</feature>
<feature type="compositionally biased region" description="Basic and acidic residues" evidence="1">
    <location>
        <begin position="600"/>
        <end position="622"/>
    </location>
</feature>
<dbReference type="Pfam" id="PF19343">
    <property type="entry name" value="HAM1_N"/>
    <property type="match status" value="1"/>
</dbReference>